<dbReference type="AlphaFoldDB" id="A0A0E9WX07"/>
<dbReference type="EMBL" id="GBXM01013663">
    <property type="protein sequence ID" value="JAH94914.1"/>
    <property type="molecule type" value="Transcribed_RNA"/>
</dbReference>
<organism evidence="1">
    <name type="scientific">Anguilla anguilla</name>
    <name type="common">European freshwater eel</name>
    <name type="synonym">Muraena anguilla</name>
    <dbReference type="NCBI Taxonomy" id="7936"/>
    <lineage>
        <taxon>Eukaryota</taxon>
        <taxon>Metazoa</taxon>
        <taxon>Chordata</taxon>
        <taxon>Craniata</taxon>
        <taxon>Vertebrata</taxon>
        <taxon>Euteleostomi</taxon>
        <taxon>Actinopterygii</taxon>
        <taxon>Neopterygii</taxon>
        <taxon>Teleostei</taxon>
        <taxon>Anguilliformes</taxon>
        <taxon>Anguillidae</taxon>
        <taxon>Anguilla</taxon>
    </lineage>
</organism>
<sequence>MCHFSSGEKRTATGSLLQTPPFYGNAHRACLTNPCDHLWLLGFVKPANAKKPWVCSASFVVCQHDLHKRHSRMTCSGSLL</sequence>
<accession>A0A0E9WX07</accession>
<reference evidence="1" key="2">
    <citation type="journal article" date="2015" name="Fish Shellfish Immunol.">
        <title>Early steps in the European eel (Anguilla anguilla)-Vibrio vulnificus interaction in the gills: Role of the RtxA13 toxin.</title>
        <authorList>
            <person name="Callol A."/>
            <person name="Pajuelo D."/>
            <person name="Ebbesson L."/>
            <person name="Teles M."/>
            <person name="MacKenzie S."/>
            <person name="Amaro C."/>
        </authorList>
    </citation>
    <scope>NUCLEOTIDE SEQUENCE</scope>
</reference>
<evidence type="ECO:0000313" key="1">
    <source>
        <dbReference type="EMBL" id="JAH94914.1"/>
    </source>
</evidence>
<reference evidence="1" key="1">
    <citation type="submission" date="2014-11" db="EMBL/GenBank/DDBJ databases">
        <authorList>
            <person name="Amaro Gonzalez C."/>
        </authorList>
    </citation>
    <scope>NUCLEOTIDE SEQUENCE</scope>
</reference>
<protein>
    <submittedName>
        <fullName evidence="1">Uncharacterized protein</fullName>
    </submittedName>
</protein>
<name>A0A0E9WX07_ANGAN</name>
<proteinExistence type="predicted"/>